<feature type="domain" description="ARID" evidence="4">
    <location>
        <begin position="43"/>
        <end position="133"/>
    </location>
</feature>
<gene>
    <name evidence="5" type="ORF">TEA_016537</name>
</gene>
<dbReference type="InterPro" id="IPR036910">
    <property type="entry name" value="HMG_box_dom_sf"/>
</dbReference>
<dbReference type="Pfam" id="PF00505">
    <property type="entry name" value="HMG_box"/>
    <property type="match status" value="1"/>
</dbReference>
<proteinExistence type="predicted"/>
<feature type="compositionally biased region" description="Basic and acidic residues" evidence="2">
    <location>
        <begin position="209"/>
        <end position="218"/>
    </location>
</feature>
<dbReference type="GO" id="GO:0003677">
    <property type="term" value="F:DNA binding"/>
    <property type="evidence" value="ECO:0007669"/>
    <property type="project" value="UniProtKB-UniRule"/>
</dbReference>
<feature type="compositionally biased region" description="Polar residues" evidence="2">
    <location>
        <begin position="185"/>
        <end position="194"/>
    </location>
</feature>
<dbReference type="SUPFAM" id="SSF47095">
    <property type="entry name" value="HMG-box"/>
    <property type="match status" value="1"/>
</dbReference>
<dbReference type="Proteomes" id="UP000306102">
    <property type="component" value="Unassembled WGS sequence"/>
</dbReference>
<evidence type="ECO:0000259" key="4">
    <source>
        <dbReference type="PROSITE" id="PS51011"/>
    </source>
</evidence>
<evidence type="ECO:0000256" key="2">
    <source>
        <dbReference type="SAM" id="MobiDB-lite"/>
    </source>
</evidence>
<sequence length="418" mass="46791">MASENEKLRPVIEINGSNLTGSPKPDDNVAGENSASQPISTHTSSVDSFFDKLSKLNESSGLSLLFNFRHASLDLYIFYKEVTQRGGFHLVSQGGRWSEVASTLNSKSTVSMSPIQLQRLYASLLFQFEQIYHYRTPVKVAAASGHPSGMESGSIEKRKHCDSFHLSTVHCGTEDGPTAKKKCNDNSNQLSTGAKSAEQKKPVVQTSPKNKDVKKDPKAPIRARTAYQIFLRKECERLKKVHGESSANRNLRTMAIDAWRILPESDRQPYLEEFRKDKERFNQEMTAYKEQQKNVPSNSKPIDGNSNVLRLTDGEYHVTLQSAPGSFFVPDESVLEIAMRSMKNARPNDPIFQINWDEYCGSLDTPTCSIVAAEEICVLGALLWRWCGVYGTVAYVNIWFLGTQKPIADHTTILYTPP</sequence>
<organism evidence="5 6">
    <name type="scientific">Camellia sinensis var. sinensis</name>
    <name type="common">China tea</name>
    <dbReference type="NCBI Taxonomy" id="542762"/>
    <lineage>
        <taxon>Eukaryota</taxon>
        <taxon>Viridiplantae</taxon>
        <taxon>Streptophyta</taxon>
        <taxon>Embryophyta</taxon>
        <taxon>Tracheophyta</taxon>
        <taxon>Spermatophyta</taxon>
        <taxon>Magnoliopsida</taxon>
        <taxon>eudicotyledons</taxon>
        <taxon>Gunneridae</taxon>
        <taxon>Pentapetalae</taxon>
        <taxon>asterids</taxon>
        <taxon>Ericales</taxon>
        <taxon>Theaceae</taxon>
        <taxon>Camellia</taxon>
    </lineage>
</organism>
<keyword evidence="6" id="KW-1185">Reference proteome</keyword>
<feature type="compositionally biased region" description="Polar residues" evidence="2">
    <location>
        <begin position="31"/>
        <end position="40"/>
    </location>
</feature>
<name>A0A4S4D9N5_CAMSN</name>
<keyword evidence="1" id="KW-0238">DNA-binding</keyword>
<evidence type="ECO:0000256" key="1">
    <source>
        <dbReference type="PROSITE-ProRule" id="PRU00267"/>
    </source>
</evidence>
<evidence type="ECO:0000259" key="3">
    <source>
        <dbReference type="PROSITE" id="PS50118"/>
    </source>
</evidence>
<dbReference type="SMART" id="SM01014">
    <property type="entry name" value="ARID"/>
    <property type="match status" value="1"/>
</dbReference>
<feature type="region of interest" description="Disordered" evidence="2">
    <location>
        <begin position="175"/>
        <end position="218"/>
    </location>
</feature>
<dbReference type="SMART" id="SM00398">
    <property type="entry name" value="HMG"/>
    <property type="match status" value="1"/>
</dbReference>
<dbReference type="AlphaFoldDB" id="A0A4S4D9N5"/>
<evidence type="ECO:0000313" key="6">
    <source>
        <dbReference type="Proteomes" id="UP000306102"/>
    </source>
</evidence>
<dbReference type="PANTHER" id="PTHR46691:SF5">
    <property type="entry name" value="HMG (HIGH MOBILITY GROUP) BOX PROTEIN"/>
    <property type="match status" value="1"/>
</dbReference>
<evidence type="ECO:0008006" key="7">
    <source>
        <dbReference type="Google" id="ProtNLM"/>
    </source>
</evidence>
<feature type="DNA-binding region" description="HMG box" evidence="1">
    <location>
        <begin position="220"/>
        <end position="289"/>
    </location>
</feature>
<dbReference type="GO" id="GO:0005634">
    <property type="term" value="C:nucleus"/>
    <property type="evidence" value="ECO:0007669"/>
    <property type="project" value="UniProtKB-UniRule"/>
</dbReference>
<dbReference type="STRING" id="542762.A0A4S4D9N5"/>
<dbReference type="EMBL" id="SDRB02011996">
    <property type="protein sequence ID" value="THF99229.1"/>
    <property type="molecule type" value="Genomic_DNA"/>
</dbReference>
<dbReference type="Gene3D" id="1.10.150.60">
    <property type="entry name" value="ARID DNA-binding domain"/>
    <property type="match status" value="1"/>
</dbReference>
<accession>A0A4S4D9N5</accession>
<feature type="compositionally biased region" description="Basic and acidic residues" evidence="2">
    <location>
        <begin position="1"/>
        <end position="10"/>
    </location>
</feature>
<comment type="caution">
    <text evidence="5">The sequence shown here is derived from an EMBL/GenBank/DDBJ whole genome shotgun (WGS) entry which is preliminary data.</text>
</comment>
<dbReference type="InterPro" id="IPR001606">
    <property type="entry name" value="ARID_dom"/>
</dbReference>
<feature type="region of interest" description="Disordered" evidence="2">
    <location>
        <begin position="1"/>
        <end position="40"/>
    </location>
</feature>
<dbReference type="Gene3D" id="1.10.30.10">
    <property type="entry name" value="High mobility group box domain"/>
    <property type="match status" value="1"/>
</dbReference>
<evidence type="ECO:0000313" key="5">
    <source>
        <dbReference type="EMBL" id="THF99229.1"/>
    </source>
</evidence>
<dbReference type="SUPFAM" id="SSF46774">
    <property type="entry name" value="ARID-like"/>
    <property type="match status" value="1"/>
</dbReference>
<dbReference type="PANTHER" id="PTHR46691">
    <property type="entry name" value="HIGH MOBILITY GROUP B PROTEIN 9"/>
    <property type="match status" value="1"/>
</dbReference>
<dbReference type="Pfam" id="PF01388">
    <property type="entry name" value="ARID"/>
    <property type="match status" value="1"/>
</dbReference>
<keyword evidence="1" id="KW-0539">Nucleus</keyword>
<dbReference type="InterPro" id="IPR009071">
    <property type="entry name" value="HMG_box_dom"/>
</dbReference>
<feature type="domain" description="HMG box" evidence="3">
    <location>
        <begin position="220"/>
        <end position="289"/>
    </location>
</feature>
<protein>
    <recommendedName>
        <fullName evidence="7">ARID domain-containing protein</fullName>
    </recommendedName>
</protein>
<reference evidence="5 6" key="1">
    <citation type="journal article" date="2018" name="Proc. Natl. Acad. Sci. U.S.A.">
        <title>Draft genome sequence of Camellia sinensis var. sinensis provides insights into the evolution of the tea genome and tea quality.</title>
        <authorList>
            <person name="Wei C."/>
            <person name="Yang H."/>
            <person name="Wang S."/>
            <person name="Zhao J."/>
            <person name="Liu C."/>
            <person name="Gao L."/>
            <person name="Xia E."/>
            <person name="Lu Y."/>
            <person name="Tai Y."/>
            <person name="She G."/>
            <person name="Sun J."/>
            <person name="Cao H."/>
            <person name="Tong W."/>
            <person name="Gao Q."/>
            <person name="Li Y."/>
            <person name="Deng W."/>
            <person name="Jiang X."/>
            <person name="Wang W."/>
            <person name="Chen Q."/>
            <person name="Zhang S."/>
            <person name="Li H."/>
            <person name="Wu J."/>
            <person name="Wang P."/>
            <person name="Li P."/>
            <person name="Shi C."/>
            <person name="Zheng F."/>
            <person name="Jian J."/>
            <person name="Huang B."/>
            <person name="Shan D."/>
            <person name="Shi M."/>
            <person name="Fang C."/>
            <person name="Yue Y."/>
            <person name="Li F."/>
            <person name="Li D."/>
            <person name="Wei S."/>
            <person name="Han B."/>
            <person name="Jiang C."/>
            <person name="Yin Y."/>
            <person name="Xia T."/>
            <person name="Zhang Z."/>
            <person name="Bennetzen J.L."/>
            <person name="Zhao S."/>
            <person name="Wan X."/>
        </authorList>
    </citation>
    <scope>NUCLEOTIDE SEQUENCE [LARGE SCALE GENOMIC DNA]</scope>
    <source>
        <strain evidence="6">cv. Shuchazao</strain>
        <tissue evidence="5">Leaf</tissue>
    </source>
</reference>
<dbReference type="SMART" id="SM00501">
    <property type="entry name" value="BRIGHT"/>
    <property type="match status" value="1"/>
</dbReference>
<dbReference type="InterPro" id="IPR036431">
    <property type="entry name" value="ARID_dom_sf"/>
</dbReference>
<dbReference type="PROSITE" id="PS51011">
    <property type="entry name" value="ARID"/>
    <property type="match status" value="1"/>
</dbReference>
<dbReference type="PROSITE" id="PS50118">
    <property type="entry name" value="HMG_BOX_2"/>
    <property type="match status" value="1"/>
</dbReference>